<dbReference type="InterPro" id="IPR002110">
    <property type="entry name" value="Ankyrin_rpt"/>
</dbReference>
<keyword evidence="5" id="KW-1185">Reference proteome</keyword>
<dbReference type="PANTHER" id="PTHR24173:SF74">
    <property type="entry name" value="ANKYRIN REPEAT DOMAIN-CONTAINING PROTEIN 16"/>
    <property type="match status" value="1"/>
</dbReference>
<feature type="repeat" description="ANK" evidence="3">
    <location>
        <begin position="90"/>
        <end position="122"/>
    </location>
</feature>
<dbReference type="EMBL" id="VTPC01003043">
    <property type="protein sequence ID" value="KAF2899120.1"/>
    <property type="molecule type" value="Genomic_DNA"/>
</dbReference>
<protein>
    <submittedName>
        <fullName evidence="4">Uncharacterized protein</fullName>
    </submittedName>
</protein>
<feature type="repeat" description="ANK" evidence="3">
    <location>
        <begin position="57"/>
        <end position="89"/>
    </location>
</feature>
<dbReference type="SMART" id="SM00248">
    <property type="entry name" value="ANK"/>
    <property type="match status" value="7"/>
</dbReference>
<dbReference type="Pfam" id="PF12796">
    <property type="entry name" value="Ank_2"/>
    <property type="match status" value="2"/>
</dbReference>
<keyword evidence="2 3" id="KW-0040">ANK repeat</keyword>
<feature type="repeat" description="ANK" evidence="3">
    <location>
        <begin position="245"/>
        <end position="277"/>
    </location>
</feature>
<evidence type="ECO:0000313" key="5">
    <source>
        <dbReference type="Proteomes" id="UP000801492"/>
    </source>
</evidence>
<feature type="repeat" description="ANK" evidence="3">
    <location>
        <begin position="176"/>
        <end position="208"/>
    </location>
</feature>
<evidence type="ECO:0000256" key="1">
    <source>
        <dbReference type="ARBA" id="ARBA00022737"/>
    </source>
</evidence>
<dbReference type="Pfam" id="PF13637">
    <property type="entry name" value="Ank_4"/>
    <property type="match status" value="1"/>
</dbReference>
<gene>
    <name evidence="4" type="ORF">ILUMI_07054</name>
</gene>
<dbReference type="PROSITE" id="PS50088">
    <property type="entry name" value="ANK_REPEAT"/>
    <property type="match status" value="6"/>
</dbReference>
<feature type="repeat" description="ANK" evidence="3">
    <location>
        <begin position="24"/>
        <end position="56"/>
    </location>
</feature>
<dbReference type="Proteomes" id="UP000801492">
    <property type="component" value="Unassembled WGS sequence"/>
</dbReference>
<keyword evidence="1" id="KW-0677">Repeat</keyword>
<organism evidence="4 5">
    <name type="scientific">Ignelater luminosus</name>
    <name type="common">Cucubano</name>
    <name type="synonym">Pyrophorus luminosus</name>
    <dbReference type="NCBI Taxonomy" id="2038154"/>
    <lineage>
        <taxon>Eukaryota</taxon>
        <taxon>Metazoa</taxon>
        <taxon>Ecdysozoa</taxon>
        <taxon>Arthropoda</taxon>
        <taxon>Hexapoda</taxon>
        <taxon>Insecta</taxon>
        <taxon>Pterygota</taxon>
        <taxon>Neoptera</taxon>
        <taxon>Endopterygota</taxon>
        <taxon>Coleoptera</taxon>
        <taxon>Polyphaga</taxon>
        <taxon>Elateriformia</taxon>
        <taxon>Elateroidea</taxon>
        <taxon>Elateridae</taxon>
        <taxon>Agrypninae</taxon>
        <taxon>Pyrophorini</taxon>
        <taxon>Ignelater</taxon>
    </lineage>
</organism>
<name>A0A8K0D460_IGNLU</name>
<comment type="caution">
    <text evidence="4">The sequence shown here is derived from an EMBL/GenBank/DDBJ whole genome shotgun (WGS) entry which is preliminary data.</text>
</comment>
<proteinExistence type="predicted"/>
<evidence type="ECO:0000256" key="2">
    <source>
        <dbReference type="ARBA" id="ARBA00023043"/>
    </source>
</evidence>
<dbReference type="PANTHER" id="PTHR24173">
    <property type="entry name" value="ANKYRIN REPEAT CONTAINING"/>
    <property type="match status" value="1"/>
</dbReference>
<dbReference type="PROSITE" id="PS50297">
    <property type="entry name" value="ANK_REP_REGION"/>
    <property type="match status" value="6"/>
</dbReference>
<sequence>MQNCLESMEYVLKLGVDINKQDKYGETPLFCATRMGKLAAIKLLLKFDADINKSDAFKITPLHVATERGFNECAAELIDSGANVNLSSVDGCTPLFIAVKKGNEELVKLLIENKANVNKDSSDILIKNGFQCIRRKNVEVSENRLSPLHVGIQCRNLKIVIFILESKVKINQTDNNNWTALHFAADVGYTDCISYLLKKGAGLHLQAKDGSTPIHLATKRNQHETLKVLVDESNCIKALNKFDNNMQTALHLACLLGYLDCVKILVAKGAALDIFTNEGYTPADLAKNQGHQDVQSFLEKVISFNE</sequence>
<evidence type="ECO:0000313" key="4">
    <source>
        <dbReference type="EMBL" id="KAF2899120.1"/>
    </source>
</evidence>
<dbReference type="InterPro" id="IPR036770">
    <property type="entry name" value="Ankyrin_rpt-contain_sf"/>
</dbReference>
<dbReference type="SUPFAM" id="SSF48403">
    <property type="entry name" value="Ankyrin repeat"/>
    <property type="match status" value="1"/>
</dbReference>
<reference evidence="4" key="1">
    <citation type="submission" date="2019-08" db="EMBL/GenBank/DDBJ databases">
        <title>The genome of the North American firefly Photinus pyralis.</title>
        <authorList>
            <consortium name="Photinus pyralis genome working group"/>
            <person name="Fallon T.R."/>
            <person name="Sander Lower S.E."/>
            <person name="Weng J.-K."/>
        </authorList>
    </citation>
    <scope>NUCLEOTIDE SEQUENCE</scope>
    <source>
        <strain evidence="4">TRF0915ILg1</strain>
        <tissue evidence="4">Whole body</tissue>
    </source>
</reference>
<feature type="repeat" description="ANK" evidence="3">
    <location>
        <begin position="209"/>
        <end position="241"/>
    </location>
</feature>
<dbReference type="OrthoDB" id="194358at2759"/>
<dbReference type="AlphaFoldDB" id="A0A8K0D460"/>
<accession>A0A8K0D460</accession>
<evidence type="ECO:0000256" key="3">
    <source>
        <dbReference type="PROSITE-ProRule" id="PRU00023"/>
    </source>
</evidence>
<dbReference type="Gene3D" id="1.25.40.20">
    <property type="entry name" value="Ankyrin repeat-containing domain"/>
    <property type="match status" value="3"/>
</dbReference>